<gene>
    <name evidence="4" type="ORF">EF806_02775</name>
</gene>
<dbReference type="HAMAP" id="MF_02096">
    <property type="entry name" value="Nre"/>
    <property type="match status" value="1"/>
</dbReference>
<comment type="caution">
    <text evidence="4">The sequence shown here is derived from an EMBL/GenBank/DDBJ whole genome shotgun (WGS) entry which is preliminary data.</text>
</comment>
<protein>
    <recommendedName>
        <fullName evidence="1">DNA repair protein</fullName>
    </recommendedName>
</protein>
<evidence type="ECO:0000259" key="3">
    <source>
        <dbReference type="Pfam" id="PF04895"/>
    </source>
</evidence>
<name>A0A520KST2_METT2</name>
<comment type="caution">
    <text evidence="1">Lacks conserved residue(s) required for the propagation of feature annotation.</text>
</comment>
<sequence length="424" mass="49378">MQNNLKLSRFLQIYNERYYSERKGICLQCGRRKCPILDKKLISNSITDLLSKEIHNFSPPGIFVGWVGYPKIRLGPMISLKSYKNNKEFHVLDYPAEWYGLSLDNLIEYRTSLVRSESITHADLAKNPDYNLKNIQELTLSTIPVYMEAEFLKKPRLNLFFDPISEPLPPSATIKKFSLESNISIPADVEKIYYDTDLNTVNGLYFLYTRGYDEYYLTKIFSAGTIGIRKKRRFVPTRWAITAVDDIIATKIKEEVRYLPSIDEFLVFSNTYLGNHFEILFMPGPFEFENIECWMPGSVWSFGDIIITSEYDPEKGRKTYARLQGGGYYAARLPILDKMLNKGKKARVVCFREISDEYYIPVGVWEVRENVKRALSNRPLKFSSLEESLSYIKSKLKVDFEKYFRISVILRKATTQKVLSSFDR</sequence>
<comment type="similarity">
    <text evidence="1">Belongs to the Nre family.</text>
</comment>
<organism evidence="4 5">
    <name type="scientific">Methanoliparum thermophilum</name>
    <dbReference type="NCBI Taxonomy" id="2491083"/>
    <lineage>
        <taxon>Archaea</taxon>
        <taxon>Methanobacteriati</taxon>
        <taxon>Methanobacteriota</taxon>
        <taxon>Candidatus Methanoliparia</taxon>
        <taxon>Candidatus Methanoliparales</taxon>
        <taxon>Candidatus Methanoliparaceae</taxon>
        <taxon>Candidatus Methanoliparum</taxon>
    </lineage>
</organism>
<dbReference type="GO" id="GO:0006281">
    <property type="term" value="P:DNA repair"/>
    <property type="evidence" value="ECO:0007669"/>
    <property type="project" value="UniProtKB-UniRule"/>
</dbReference>
<dbReference type="EMBL" id="RXIF01000004">
    <property type="protein sequence ID" value="RZN64983.1"/>
    <property type="molecule type" value="Genomic_DNA"/>
</dbReference>
<reference evidence="4 5" key="1">
    <citation type="journal article" date="2019" name="Nat. Microbiol.">
        <title>Wide diversity of methane and short-chain alkane metabolisms in uncultured archaea.</title>
        <authorList>
            <person name="Borrel G."/>
            <person name="Adam P.S."/>
            <person name="McKay L.J."/>
            <person name="Chen L.X."/>
            <person name="Sierra-Garcia I.N."/>
            <person name="Sieber C.M."/>
            <person name="Letourneur Q."/>
            <person name="Ghozlane A."/>
            <person name="Andersen G.L."/>
            <person name="Li W.J."/>
            <person name="Hallam S.J."/>
            <person name="Muyzer G."/>
            <person name="de Oliveira V.M."/>
            <person name="Inskeep W.P."/>
            <person name="Banfield J.F."/>
            <person name="Gribaldo S."/>
        </authorList>
    </citation>
    <scope>NUCLEOTIDE SEQUENCE [LARGE SCALE GENOMIC DNA]</scope>
    <source>
        <strain evidence="4">NM1a</strain>
    </source>
</reference>
<evidence type="ECO:0000313" key="5">
    <source>
        <dbReference type="Proteomes" id="UP000317158"/>
    </source>
</evidence>
<proteinExistence type="inferred from homology"/>
<keyword evidence="1" id="KW-0234">DNA repair</keyword>
<dbReference type="AlphaFoldDB" id="A0A520KST2"/>
<comment type="function">
    <text evidence="1">Involved in DNA damage repair.</text>
</comment>
<dbReference type="InterPro" id="IPR033167">
    <property type="entry name" value="Nre"/>
</dbReference>
<dbReference type="PANTHER" id="PTHR38136:SF2">
    <property type="entry name" value="DNA REPAIR PROTEIN"/>
    <property type="match status" value="1"/>
</dbReference>
<accession>A0A520KST2</accession>
<evidence type="ECO:0000256" key="1">
    <source>
        <dbReference type="HAMAP-Rule" id="MF_02096"/>
    </source>
</evidence>
<evidence type="ECO:0000259" key="2">
    <source>
        <dbReference type="Pfam" id="PF04894"/>
    </source>
</evidence>
<dbReference type="Pfam" id="PF04894">
    <property type="entry name" value="Nre_N"/>
    <property type="match status" value="1"/>
</dbReference>
<feature type="domain" description="Archaeal Nre C-terminal" evidence="3">
    <location>
        <begin position="314"/>
        <end position="422"/>
    </location>
</feature>
<feature type="domain" description="Archaeal Nre N-terminal" evidence="2">
    <location>
        <begin position="29"/>
        <end position="301"/>
    </location>
</feature>
<dbReference type="Proteomes" id="UP000317158">
    <property type="component" value="Unassembled WGS sequence"/>
</dbReference>
<dbReference type="Pfam" id="PF04895">
    <property type="entry name" value="Nre_C"/>
    <property type="match status" value="1"/>
</dbReference>
<dbReference type="InterPro" id="IPR006979">
    <property type="entry name" value="Nre_C"/>
</dbReference>
<dbReference type="InterPro" id="IPR006978">
    <property type="entry name" value="Nre_N"/>
</dbReference>
<evidence type="ECO:0000313" key="4">
    <source>
        <dbReference type="EMBL" id="RZN64983.1"/>
    </source>
</evidence>
<keyword evidence="1" id="KW-0227">DNA damage</keyword>
<dbReference type="PANTHER" id="PTHR38136">
    <property type="entry name" value="DNA REPAIR PROTEIN"/>
    <property type="match status" value="1"/>
</dbReference>